<proteinExistence type="predicted"/>
<accession>A0A1I7X1S5</accession>
<name>A0A1I7X1S5_HETBA</name>
<dbReference type="Proteomes" id="UP000095283">
    <property type="component" value="Unplaced"/>
</dbReference>
<reference evidence="2" key="1">
    <citation type="submission" date="2016-11" db="UniProtKB">
        <authorList>
            <consortium name="WormBaseParasite"/>
        </authorList>
    </citation>
    <scope>IDENTIFICATION</scope>
</reference>
<dbReference type="WBParaSite" id="Hba_11398">
    <property type="protein sequence ID" value="Hba_11398"/>
    <property type="gene ID" value="Hba_11398"/>
</dbReference>
<keyword evidence="1" id="KW-1185">Reference proteome</keyword>
<protein>
    <submittedName>
        <fullName evidence="2">Uncharacterized protein</fullName>
    </submittedName>
</protein>
<sequence>MCGLLVLNSYSEPVSGVQSHQSSHPTDPIAPPAISGQALTVLEQSDEQTITPYPGYIPPPPEFPTLIQNIDEHSPSRHPTQDISSLQRVSLDEPVGPPGNNNDEVIRSVCNTEARSLKDLMNCVQHEKAMYCDFEEGSACRFFIHDAKHGMKYFNIQREPKIQILKVFELFLNLIVLLFKTFLKVEKKYFIALFSLAEWRLGNERVGNAHTGIRDDTDGKKTTILNLDINIYLKAIQWRKFKWLAIDNIQVNTEQPCELQL</sequence>
<evidence type="ECO:0000313" key="1">
    <source>
        <dbReference type="Proteomes" id="UP000095283"/>
    </source>
</evidence>
<evidence type="ECO:0000313" key="2">
    <source>
        <dbReference type="WBParaSite" id="Hba_11398"/>
    </source>
</evidence>
<organism evidence="1 2">
    <name type="scientific">Heterorhabditis bacteriophora</name>
    <name type="common">Entomopathogenic nematode worm</name>
    <dbReference type="NCBI Taxonomy" id="37862"/>
    <lineage>
        <taxon>Eukaryota</taxon>
        <taxon>Metazoa</taxon>
        <taxon>Ecdysozoa</taxon>
        <taxon>Nematoda</taxon>
        <taxon>Chromadorea</taxon>
        <taxon>Rhabditida</taxon>
        <taxon>Rhabditina</taxon>
        <taxon>Rhabditomorpha</taxon>
        <taxon>Strongyloidea</taxon>
        <taxon>Heterorhabditidae</taxon>
        <taxon>Heterorhabditis</taxon>
    </lineage>
</organism>
<dbReference type="AlphaFoldDB" id="A0A1I7X1S5"/>